<feature type="coiled-coil region" evidence="3">
    <location>
        <begin position="192"/>
        <end position="222"/>
    </location>
</feature>
<dbReference type="GO" id="GO:0015562">
    <property type="term" value="F:efflux transmembrane transporter activity"/>
    <property type="evidence" value="ECO:0007669"/>
    <property type="project" value="InterPro"/>
</dbReference>
<dbReference type="Pfam" id="PF02321">
    <property type="entry name" value="OEP"/>
    <property type="match status" value="2"/>
</dbReference>
<dbReference type="InterPro" id="IPR003423">
    <property type="entry name" value="OMP_efflux"/>
</dbReference>
<accession>A0A6H1UCX5</accession>
<keyword evidence="2" id="KW-0449">Lipoprotein</keyword>
<keyword evidence="3" id="KW-0175">Coiled coil</keyword>
<evidence type="ECO:0000313" key="4">
    <source>
        <dbReference type="EMBL" id="QIZ76921.1"/>
    </source>
</evidence>
<evidence type="ECO:0000256" key="3">
    <source>
        <dbReference type="SAM" id="Coils"/>
    </source>
</evidence>
<dbReference type="PANTHER" id="PTHR30203:SF25">
    <property type="entry name" value="OUTER MEMBRANE PROTEIN-RELATED"/>
    <property type="match status" value="1"/>
</dbReference>
<keyword evidence="2" id="KW-1134">Transmembrane beta strand</keyword>
<dbReference type="RefSeq" id="WP_168660182.1">
    <property type="nucleotide sequence ID" value="NZ_CP051180.1"/>
</dbReference>
<protein>
    <submittedName>
        <fullName evidence="4">Efflux transporter outer membrane subunit</fullName>
    </submittedName>
</protein>
<dbReference type="KEGG" id="fes:HER31_08560"/>
<dbReference type="Gene3D" id="1.20.1600.10">
    <property type="entry name" value="Outer membrane efflux proteins (OEP)"/>
    <property type="match status" value="1"/>
</dbReference>
<reference evidence="4 5" key="1">
    <citation type="submission" date="2020-04" db="EMBL/GenBank/DDBJ databases">
        <title>Ferrimonas sp. S7 isolated from sea water.</title>
        <authorList>
            <person name="Bae S.S."/>
            <person name="Baek K."/>
        </authorList>
    </citation>
    <scope>NUCLEOTIDE SEQUENCE [LARGE SCALE GENOMIC DNA]</scope>
    <source>
        <strain evidence="4 5">S7</strain>
    </source>
</reference>
<gene>
    <name evidence="4" type="ORF">HER31_08560</name>
</gene>
<evidence type="ECO:0000313" key="5">
    <source>
        <dbReference type="Proteomes" id="UP000501602"/>
    </source>
</evidence>
<evidence type="ECO:0000256" key="2">
    <source>
        <dbReference type="RuleBase" id="RU362097"/>
    </source>
</evidence>
<dbReference type="SUPFAM" id="SSF56954">
    <property type="entry name" value="Outer membrane efflux proteins (OEP)"/>
    <property type="match status" value="1"/>
</dbReference>
<dbReference type="PROSITE" id="PS51257">
    <property type="entry name" value="PROKAR_LIPOPROTEIN"/>
    <property type="match status" value="1"/>
</dbReference>
<comment type="similarity">
    <text evidence="1 2">Belongs to the outer membrane factor (OMF) (TC 1.B.17) family.</text>
</comment>
<keyword evidence="2" id="KW-0564">Palmitate</keyword>
<sequence>MRNLVSLTVALLLTGCAVGPDYQGPESAQWQPQQWQLNGSQSDLTATTVQQQWWRQFNDPQLDQLVDKALQQNLTVLASQQRVKLAQSYREAVSATNLPQIGLGVGYTAGMLSEQGPIGGPLRGNNDFGIPLASRHYDATYMGGSVGWEPDLFGKTSRLVEATSARAEQVEILADGTRLMVVSAVVNNYLSLRSVQQQQQILQAQLADLDALSTRIDALRQSGLASGIETAQIAAQRASVVAMQPQLDTVVDVHSRRLAILLGQAPSSLIEPLSEAKPMPFIDGAIPIGLPSELLTRRPDIRFAERQMKVANAELGVAIARKYPSFYMTGSPGVAASSFGDLFAGGSGLWSFGVGMNWSLFDGGMREALEAVAESQVDIAAMDYQRTLLTAFGEVETLLHAYGNSQLRLDAAEQSRAQVENAVARTETLVNSGLVSRIELLTARSALHQADANVTQARGSHSQLVVSLYKALGGSWIDSEAQRQADELAQTPSQ</sequence>
<dbReference type="AlphaFoldDB" id="A0A6H1UCX5"/>
<comment type="subcellular location">
    <subcellularLocation>
        <location evidence="2">Cell outer membrane</location>
        <topology evidence="2">Lipid-anchor</topology>
    </subcellularLocation>
</comment>
<dbReference type="Proteomes" id="UP000501602">
    <property type="component" value="Chromosome"/>
</dbReference>
<organism evidence="4 5">
    <name type="scientific">Ferrimonas lipolytica</name>
    <dbReference type="NCBI Taxonomy" id="2724191"/>
    <lineage>
        <taxon>Bacteria</taxon>
        <taxon>Pseudomonadati</taxon>
        <taxon>Pseudomonadota</taxon>
        <taxon>Gammaproteobacteria</taxon>
        <taxon>Alteromonadales</taxon>
        <taxon>Ferrimonadaceae</taxon>
        <taxon>Ferrimonas</taxon>
    </lineage>
</organism>
<dbReference type="NCBIfam" id="TIGR01845">
    <property type="entry name" value="outer_NodT"/>
    <property type="match status" value="1"/>
</dbReference>
<keyword evidence="2" id="KW-0472">Membrane</keyword>
<keyword evidence="5" id="KW-1185">Reference proteome</keyword>
<dbReference type="EMBL" id="CP051180">
    <property type="protein sequence ID" value="QIZ76921.1"/>
    <property type="molecule type" value="Genomic_DNA"/>
</dbReference>
<evidence type="ECO:0000256" key="1">
    <source>
        <dbReference type="ARBA" id="ARBA00007613"/>
    </source>
</evidence>
<dbReference type="PANTHER" id="PTHR30203">
    <property type="entry name" value="OUTER MEMBRANE CATION EFFLUX PROTEIN"/>
    <property type="match status" value="1"/>
</dbReference>
<keyword evidence="2" id="KW-0812">Transmembrane</keyword>
<dbReference type="Gene3D" id="2.20.200.10">
    <property type="entry name" value="Outer membrane efflux proteins (OEP)"/>
    <property type="match status" value="1"/>
</dbReference>
<dbReference type="GO" id="GO:0009279">
    <property type="term" value="C:cell outer membrane"/>
    <property type="evidence" value="ECO:0007669"/>
    <property type="project" value="UniProtKB-SubCell"/>
</dbReference>
<proteinExistence type="inferred from homology"/>
<dbReference type="InterPro" id="IPR010131">
    <property type="entry name" value="MdtP/NodT-like"/>
</dbReference>
<name>A0A6H1UCX5_9GAMM</name>